<feature type="compositionally biased region" description="Acidic residues" evidence="2">
    <location>
        <begin position="39"/>
        <end position="59"/>
    </location>
</feature>
<evidence type="ECO:0000313" key="4">
    <source>
        <dbReference type="RefSeq" id="XP_007944425.1"/>
    </source>
</evidence>
<dbReference type="PANTHER" id="PTHR15901:SF15">
    <property type="entry name" value="TESTICULAR HAPLOID EXPRESSED GENE PROTEIN-LIKE"/>
    <property type="match status" value="1"/>
</dbReference>
<dbReference type="SMART" id="SM00705">
    <property type="entry name" value="THEG"/>
    <property type="match status" value="6"/>
</dbReference>
<evidence type="ECO:0000256" key="2">
    <source>
        <dbReference type="SAM" id="MobiDB-lite"/>
    </source>
</evidence>
<dbReference type="AlphaFoldDB" id="A0A8B7A8X9"/>
<organism evidence="3 4">
    <name type="scientific">Orycteropus afer afer</name>
    <dbReference type="NCBI Taxonomy" id="1230840"/>
    <lineage>
        <taxon>Eukaryota</taxon>
        <taxon>Metazoa</taxon>
        <taxon>Chordata</taxon>
        <taxon>Craniata</taxon>
        <taxon>Vertebrata</taxon>
        <taxon>Euteleostomi</taxon>
        <taxon>Mammalia</taxon>
        <taxon>Eutheria</taxon>
        <taxon>Afrotheria</taxon>
        <taxon>Tubulidentata</taxon>
        <taxon>Orycteropodidae</taxon>
        <taxon>Orycteropus</taxon>
    </lineage>
</organism>
<dbReference type="Proteomes" id="UP000694850">
    <property type="component" value="Unplaced"/>
</dbReference>
<feature type="compositionally biased region" description="Acidic residues" evidence="2">
    <location>
        <begin position="71"/>
        <end position="80"/>
    </location>
</feature>
<dbReference type="Pfam" id="PF14912">
    <property type="entry name" value="THEG"/>
    <property type="match status" value="4"/>
</dbReference>
<evidence type="ECO:0000313" key="3">
    <source>
        <dbReference type="Proteomes" id="UP000694850"/>
    </source>
</evidence>
<feature type="region of interest" description="Disordered" evidence="2">
    <location>
        <begin position="1"/>
        <end position="26"/>
    </location>
</feature>
<dbReference type="GeneID" id="103201528"/>
<evidence type="ECO:0000256" key="1">
    <source>
        <dbReference type="ARBA" id="ARBA00022737"/>
    </source>
</evidence>
<dbReference type="OrthoDB" id="25466at2759"/>
<feature type="region of interest" description="Disordered" evidence="2">
    <location>
        <begin position="38"/>
        <end position="111"/>
    </location>
</feature>
<reference evidence="4" key="1">
    <citation type="submission" date="2025-08" db="UniProtKB">
        <authorList>
            <consortium name="RefSeq"/>
        </authorList>
    </citation>
    <scope>IDENTIFICATION</scope>
</reference>
<proteinExistence type="predicted"/>
<accession>A0A8B7A8X9</accession>
<gene>
    <name evidence="4" type="primary">THEGL</name>
</gene>
<dbReference type="InterPro" id="IPR006623">
    <property type="entry name" value="THEG"/>
</dbReference>
<dbReference type="InterPro" id="IPR042401">
    <property type="entry name" value="SPMAP2-like"/>
</dbReference>
<dbReference type="PANTHER" id="PTHR15901">
    <property type="entry name" value="TESTICULAR HAPLOID EXPRESSED GENE PROTEIN"/>
    <property type="match status" value="1"/>
</dbReference>
<feature type="compositionally biased region" description="Basic and acidic residues" evidence="2">
    <location>
        <begin position="81"/>
        <end position="107"/>
    </location>
</feature>
<dbReference type="RefSeq" id="XP_007944425.1">
    <property type="nucleotide sequence ID" value="XM_007946234.1"/>
</dbReference>
<protein>
    <submittedName>
        <fullName evidence="4">Testicular haploid expressed gene protein-like</fullName>
    </submittedName>
</protein>
<keyword evidence="1" id="KW-0677">Repeat</keyword>
<feature type="compositionally biased region" description="Polar residues" evidence="2">
    <location>
        <begin position="10"/>
        <end position="22"/>
    </location>
</feature>
<sequence length="447" mass="50197">MEHPDYSILSEVTSGNDTTDVSAASEAHQAPLALRFLDVLDEPGETEEPELAELAEQSEEPGGSEVHGVSEESEEQGQLDESEKLEEPTEWDKAPEAHKPPDAYELRKPRKPRKINENLELGDAKLLSPLAVTISPSLVVKSQPQVQLSSTCDPVCGKFVRKWKIIQNLARPKKKWGTPERKLYWGNQDPIRPISQSALKARLTKRLESLAQHKKVSHRYVPNRSLYYYSCGRESVIWEIPSPVLFSQPSKRIHQLAQPKRHEDDDLRNRPFSGNIRDSFKIPDASPRILRLSIAKGTDPNYLPPKISDTRISISVLSAVATPRIVDLAHPRIKLEGLCYEREKSEMPIRPVSIAAMQAKASPRITTLAKNKSVHQDYVPVRDVSWPVSHAAIHCKVSSRIQELANPSSRSPVCIVYYDPDVFKVKPAAMNAQCSPRIRALAEPIKR</sequence>
<keyword evidence="3" id="KW-1185">Reference proteome</keyword>
<name>A0A8B7A8X9_ORYAF</name>
<dbReference type="CTD" id="100506564"/>